<gene>
    <name evidence="2" type="ORF">PCOR1329_LOCUS35782</name>
</gene>
<sequence length="85" mass="8933">MLRRGCGATALAEGKVVSAATQEGAQGGLRSEPLGHEGGGSASPQRLRKFDVQVGDVIKVQTNLGWEVVTVTAKRVNGKLDIEFK</sequence>
<organism evidence="2 3">
    <name type="scientific">Prorocentrum cordatum</name>
    <dbReference type="NCBI Taxonomy" id="2364126"/>
    <lineage>
        <taxon>Eukaryota</taxon>
        <taxon>Sar</taxon>
        <taxon>Alveolata</taxon>
        <taxon>Dinophyceae</taxon>
        <taxon>Prorocentrales</taxon>
        <taxon>Prorocentraceae</taxon>
        <taxon>Prorocentrum</taxon>
    </lineage>
</organism>
<name>A0ABN9T5Q8_9DINO</name>
<evidence type="ECO:0000256" key="1">
    <source>
        <dbReference type="SAM" id="MobiDB-lite"/>
    </source>
</evidence>
<evidence type="ECO:0000313" key="2">
    <source>
        <dbReference type="EMBL" id="CAK0840312.1"/>
    </source>
</evidence>
<reference evidence="2" key="1">
    <citation type="submission" date="2023-10" db="EMBL/GenBank/DDBJ databases">
        <authorList>
            <person name="Chen Y."/>
            <person name="Shah S."/>
            <person name="Dougan E. K."/>
            <person name="Thang M."/>
            <person name="Chan C."/>
        </authorList>
    </citation>
    <scope>NUCLEOTIDE SEQUENCE [LARGE SCALE GENOMIC DNA]</scope>
</reference>
<evidence type="ECO:0000313" key="3">
    <source>
        <dbReference type="Proteomes" id="UP001189429"/>
    </source>
</evidence>
<proteinExistence type="predicted"/>
<comment type="caution">
    <text evidence="2">The sequence shown here is derived from an EMBL/GenBank/DDBJ whole genome shotgun (WGS) entry which is preliminary data.</text>
</comment>
<dbReference type="Proteomes" id="UP001189429">
    <property type="component" value="Unassembled WGS sequence"/>
</dbReference>
<protein>
    <submittedName>
        <fullName evidence="2">Uncharacterized protein</fullName>
    </submittedName>
</protein>
<accession>A0ABN9T5Q8</accession>
<dbReference type="EMBL" id="CAUYUJ010014369">
    <property type="protein sequence ID" value="CAK0840312.1"/>
    <property type="molecule type" value="Genomic_DNA"/>
</dbReference>
<feature type="region of interest" description="Disordered" evidence="1">
    <location>
        <begin position="22"/>
        <end position="44"/>
    </location>
</feature>
<keyword evidence="3" id="KW-1185">Reference proteome</keyword>
<feature type="non-terminal residue" evidence="2">
    <location>
        <position position="85"/>
    </location>
</feature>